<dbReference type="EMBL" id="JAOVZB010000004">
    <property type="protein sequence ID" value="MCV2403175.1"/>
    <property type="molecule type" value="Genomic_DNA"/>
</dbReference>
<dbReference type="RefSeq" id="WP_263530556.1">
    <property type="nucleotide sequence ID" value="NZ_JAOVZB010000004.1"/>
</dbReference>
<sequence length="69" mass="7799">MELDVYIINGRGEKGDKFQLGRVNNKEGHYFKGEYDAAAQYGSMDEVKEDLAKMLNIETSALTLNQINL</sequence>
<proteinExistence type="predicted"/>
<dbReference type="Proteomes" id="UP001209713">
    <property type="component" value="Unassembled WGS sequence"/>
</dbReference>
<organism evidence="1 2">
    <name type="scientific">Marinomonas sargassi</name>
    <dbReference type="NCBI Taxonomy" id="2984494"/>
    <lineage>
        <taxon>Bacteria</taxon>
        <taxon>Pseudomonadati</taxon>
        <taxon>Pseudomonadota</taxon>
        <taxon>Gammaproteobacteria</taxon>
        <taxon>Oceanospirillales</taxon>
        <taxon>Oceanospirillaceae</taxon>
        <taxon>Marinomonas</taxon>
    </lineage>
</organism>
<accession>A0ABT2YTT5</accession>
<evidence type="ECO:0000313" key="1">
    <source>
        <dbReference type="EMBL" id="MCV2403175.1"/>
    </source>
</evidence>
<reference evidence="1 2" key="1">
    <citation type="submission" date="2022-10" db="EMBL/GenBank/DDBJ databases">
        <title>Marinomonas transparenta sp. nov. and Marinomonas sargassi sp. nov., isolated from marine alga (Sargassum natans (L.) Gaillon).</title>
        <authorList>
            <person name="Wang Y."/>
        </authorList>
    </citation>
    <scope>NUCLEOTIDE SEQUENCE [LARGE SCALE GENOMIC DNA]</scope>
    <source>
        <strain evidence="1 2">C2222</strain>
    </source>
</reference>
<keyword evidence="2" id="KW-1185">Reference proteome</keyword>
<evidence type="ECO:0000313" key="2">
    <source>
        <dbReference type="Proteomes" id="UP001209713"/>
    </source>
</evidence>
<gene>
    <name evidence="1" type="ORF">OFY17_09825</name>
</gene>
<name>A0ABT2YTT5_9GAMM</name>
<protein>
    <submittedName>
        <fullName evidence="1">Uncharacterized protein</fullName>
    </submittedName>
</protein>
<comment type="caution">
    <text evidence="1">The sequence shown here is derived from an EMBL/GenBank/DDBJ whole genome shotgun (WGS) entry which is preliminary data.</text>
</comment>